<evidence type="ECO:0000313" key="7">
    <source>
        <dbReference type="Proteomes" id="UP001211872"/>
    </source>
</evidence>
<reference evidence="6 7" key="1">
    <citation type="journal article" date="2011" name="Int. J. Syst. Evol. Microbiol.">
        <title>Hymenobacter yonginensis sp. nov., isolated from a mesotrophic artificial lake.</title>
        <authorList>
            <person name="Joung Y."/>
            <person name="Cho S.H."/>
            <person name="Kim H."/>
            <person name="Kim S.B."/>
            <person name="Joh K."/>
        </authorList>
    </citation>
    <scope>NUCLEOTIDE SEQUENCE [LARGE SCALE GENOMIC DNA]</scope>
    <source>
        <strain evidence="6 7">KCTC 22745</strain>
    </source>
</reference>
<evidence type="ECO:0000256" key="1">
    <source>
        <dbReference type="ARBA" id="ARBA00006382"/>
    </source>
</evidence>
<evidence type="ECO:0000256" key="2">
    <source>
        <dbReference type="ARBA" id="ARBA00023002"/>
    </source>
</evidence>
<evidence type="ECO:0000259" key="5">
    <source>
        <dbReference type="SMART" id="SM00839"/>
    </source>
</evidence>
<dbReference type="CDD" id="cd01076">
    <property type="entry name" value="NAD_bind_1_Glu_DH"/>
    <property type="match status" value="1"/>
</dbReference>
<evidence type="ECO:0000313" key="6">
    <source>
        <dbReference type="EMBL" id="WBO84568.1"/>
    </source>
</evidence>
<dbReference type="RefSeq" id="WP_270127118.1">
    <property type="nucleotide sequence ID" value="NZ_CP115396.1"/>
</dbReference>
<dbReference type="PANTHER" id="PTHR11606:SF13">
    <property type="entry name" value="GLUTAMATE DEHYDROGENASE 1, MITOCHONDRIAL"/>
    <property type="match status" value="1"/>
</dbReference>
<dbReference type="PIRSF" id="PIRSF000185">
    <property type="entry name" value="Glu_DH"/>
    <property type="match status" value="1"/>
</dbReference>
<dbReference type="Proteomes" id="UP001211872">
    <property type="component" value="Chromosome"/>
</dbReference>
<dbReference type="PANTHER" id="PTHR11606">
    <property type="entry name" value="GLUTAMATE DEHYDROGENASE"/>
    <property type="match status" value="1"/>
</dbReference>
<dbReference type="InterPro" id="IPR014362">
    <property type="entry name" value="Glu_DH"/>
</dbReference>
<dbReference type="InterPro" id="IPR006097">
    <property type="entry name" value="Glu/Leu/Phe/Val/Trp_DH_dimer"/>
</dbReference>
<dbReference type="SUPFAM" id="SSF53223">
    <property type="entry name" value="Aminoacid dehydrogenase-like, N-terminal domain"/>
    <property type="match status" value="1"/>
</dbReference>
<dbReference type="InterPro" id="IPR046346">
    <property type="entry name" value="Aminoacid_DH-like_N_sf"/>
</dbReference>
<dbReference type="Pfam" id="PF00208">
    <property type="entry name" value="ELFV_dehydrog"/>
    <property type="match status" value="1"/>
</dbReference>
<proteinExistence type="inferred from homology"/>
<dbReference type="SUPFAM" id="SSF51735">
    <property type="entry name" value="NAD(P)-binding Rossmann-fold domains"/>
    <property type="match status" value="1"/>
</dbReference>
<dbReference type="InterPro" id="IPR036291">
    <property type="entry name" value="NAD(P)-bd_dom_sf"/>
</dbReference>
<dbReference type="Pfam" id="PF02812">
    <property type="entry name" value="ELFV_dehydrog_N"/>
    <property type="match status" value="1"/>
</dbReference>
<evidence type="ECO:0000256" key="4">
    <source>
        <dbReference type="RuleBase" id="RU004417"/>
    </source>
</evidence>
<sequence length="474" mass="51478">MANEQVQGKDFYESVLRFYDHAASFSKLDPGIIAQIRACNSIYKVNFPVEVDGHVQVFEGIRVQHSHHKLPSKGGIRYSVYVDEEEVMALATLMTFKCALVDVPFGGAKGGVKINPRTTPVNILERVTRRYATELIKKNLIGPGMDVPAPDYGTGSREMAWIADTYQTFKYGDTNALGCVTGKPVGQGGIRGRTEATGLGVFYGLRELLLDEPMLAKVGLSSGVAGKRIIVQGLGNVGYYAAKFCQEAGALIIGIAEREGGVFSEAGLDVEALFQHRQQTGSVLGFAGAEDVAESLDLLERECDVLIPAALENQIHEGNADRIKAKIIAEGANGPTTQAAEKILLAKGVIILPDLYLNAGGVTVSYFEWLKNLSNVRFGRMGKRAEEGAMRRLVETIERTTGKTISPQERQLIVHGADEIDLVHSGLEDTMITAYQSIRKVMDDVQGITDLRTAAFYSAIEKIGVSYQSLGIFP</sequence>
<accession>A0ABY7PMV4</accession>
<dbReference type="Gene3D" id="3.40.50.720">
    <property type="entry name" value="NAD(P)-binding Rossmann-like Domain"/>
    <property type="match status" value="1"/>
</dbReference>
<keyword evidence="7" id="KW-1185">Reference proteome</keyword>
<dbReference type="InterPro" id="IPR006096">
    <property type="entry name" value="Glu/Leu/Phe/Val/Trp_DH_C"/>
</dbReference>
<dbReference type="Gene3D" id="3.40.50.10860">
    <property type="entry name" value="Leucine Dehydrogenase, chain A, domain 1"/>
    <property type="match status" value="1"/>
</dbReference>
<dbReference type="InterPro" id="IPR006095">
    <property type="entry name" value="Glu/Leu/Phe/Val/Trp_DH"/>
</dbReference>
<comment type="similarity">
    <text evidence="1 3 4">Belongs to the Glu/Leu/Phe/Val dehydrogenases family.</text>
</comment>
<feature type="domain" description="Glutamate/phenylalanine/leucine/valine/L-tryptophan dehydrogenase C-terminal" evidence="5">
    <location>
        <begin position="190"/>
        <end position="471"/>
    </location>
</feature>
<protein>
    <recommendedName>
        <fullName evidence="3">Glutamate dehydrogenase</fullName>
    </recommendedName>
</protein>
<organism evidence="6 7">
    <name type="scientific">Hymenobacter yonginensis</name>
    <dbReference type="NCBI Taxonomy" id="748197"/>
    <lineage>
        <taxon>Bacteria</taxon>
        <taxon>Pseudomonadati</taxon>
        <taxon>Bacteroidota</taxon>
        <taxon>Cytophagia</taxon>
        <taxon>Cytophagales</taxon>
        <taxon>Hymenobacteraceae</taxon>
        <taxon>Hymenobacter</taxon>
    </lineage>
</organism>
<gene>
    <name evidence="6" type="ORF">O9Z63_19655</name>
</gene>
<dbReference type="EMBL" id="CP115396">
    <property type="protein sequence ID" value="WBO84568.1"/>
    <property type="molecule type" value="Genomic_DNA"/>
</dbReference>
<evidence type="ECO:0000256" key="3">
    <source>
        <dbReference type="PIRNR" id="PIRNR000185"/>
    </source>
</evidence>
<dbReference type="InterPro" id="IPR033524">
    <property type="entry name" value="Glu/Leu/Phe/Val_DH_AS"/>
</dbReference>
<dbReference type="PROSITE" id="PS00074">
    <property type="entry name" value="GLFV_DEHYDROGENASE"/>
    <property type="match status" value="1"/>
</dbReference>
<name>A0ABY7PMV4_9BACT</name>
<dbReference type="InterPro" id="IPR033922">
    <property type="entry name" value="NAD_bind_Glu_DH"/>
</dbReference>
<dbReference type="PRINTS" id="PR00082">
    <property type="entry name" value="GLFDHDRGNASE"/>
</dbReference>
<dbReference type="SMART" id="SM00839">
    <property type="entry name" value="ELFV_dehydrog"/>
    <property type="match status" value="1"/>
</dbReference>
<keyword evidence="2 3" id="KW-0560">Oxidoreductase</keyword>